<gene>
    <name evidence="1" type="ORF">B1B_02450</name>
</gene>
<keyword evidence="1" id="KW-0378">Hydrolase</keyword>
<dbReference type="InterPro" id="IPR007981">
    <property type="entry name" value="Peptidase_A5"/>
</dbReference>
<dbReference type="GO" id="GO:0016787">
    <property type="term" value="F:hydrolase activity"/>
    <property type="evidence" value="ECO:0007669"/>
    <property type="project" value="UniProtKB-KW"/>
</dbReference>
<dbReference type="EMBL" id="AUZY01001455">
    <property type="protein sequence ID" value="EQD74826.1"/>
    <property type="molecule type" value="Genomic_DNA"/>
</dbReference>
<comment type="caution">
    <text evidence="1">The sequence shown here is derived from an EMBL/GenBank/DDBJ whole genome shotgun (WGS) entry which is preliminary data.</text>
</comment>
<reference evidence="1" key="1">
    <citation type="submission" date="2013-08" db="EMBL/GenBank/DDBJ databases">
        <authorList>
            <person name="Mendez C."/>
            <person name="Richter M."/>
            <person name="Ferrer M."/>
            <person name="Sanchez J."/>
        </authorList>
    </citation>
    <scope>NUCLEOTIDE SEQUENCE</scope>
</reference>
<feature type="non-terminal residue" evidence="1">
    <location>
        <position position="1"/>
    </location>
</feature>
<organism evidence="1">
    <name type="scientific">mine drainage metagenome</name>
    <dbReference type="NCBI Taxonomy" id="410659"/>
    <lineage>
        <taxon>unclassified sequences</taxon>
        <taxon>metagenomes</taxon>
        <taxon>ecological metagenomes</taxon>
    </lineage>
</organism>
<reference evidence="1" key="2">
    <citation type="journal article" date="2014" name="ISME J.">
        <title>Microbial stratification in low pH oxic and suboxic macroscopic growths along an acid mine drainage.</title>
        <authorList>
            <person name="Mendez-Garcia C."/>
            <person name="Mesa V."/>
            <person name="Sprenger R.R."/>
            <person name="Richter M."/>
            <person name="Diez M.S."/>
            <person name="Solano J."/>
            <person name="Bargiela R."/>
            <person name="Golyshina O.V."/>
            <person name="Manteca A."/>
            <person name="Ramos J.L."/>
            <person name="Gallego J.R."/>
            <person name="Llorente I."/>
            <person name="Martins Dos Santos V.A."/>
            <person name="Jensen O.N."/>
            <person name="Pelaez A.I."/>
            <person name="Sanchez J."/>
            <person name="Ferrer M."/>
        </authorList>
    </citation>
    <scope>NUCLEOTIDE SEQUENCE</scope>
</reference>
<sequence>TLNSINTFLLTNDGSISTNGSQNTFGVQLNAVTNGTTVGTNSSYSFWTQNVLYFNFPSPGMITFLDNIWNFSSPAVSLTAGTLYSYNGTPCTHLLLRYRPVTPDHLPDHRAALPELEHDEPSLHGVRLLDREVRLQRHRPNIGNERGFGVYDTVLFNSATRSVTSRHAPY</sequence>
<evidence type="ECO:0000313" key="1">
    <source>
        <dbReference type="EMBL" id="EQD74826.1"/>
    </source>
</evidence>
<feature type="non-terminal residue" evidence="1">
    <location>
        <position position="170"/>
    </location>
</feature>
<dbReference type="Pfam" id="PF05317">
    <property type="entry name" value="Thermopsin"/>
    <property type="match status" value="1"/>
</dbReference>
<protein>
    <submittedName>
        <fullName evidence="1">Peptidase A5, thermopsin</fullName>
        <ecNumber evidence="1">3.4.23.-</ecNumber>
    </submittedName>
</protein>
<dbReference type="AlphaFoldDB" id="T1BPS4"/>
<accession>T1BPS4</accession>
<name>T1BPS4_9ZZZZ</name>
<proteinExistence type="predicted"/>
<dbReference type="EC" id="3.4.23.-" evidence="1"/>